<dbReference type="Gene3D" id="2.40.70.10">
    <property type="entry name" value="Acid Proteases"/>
    <property type="match status" value="1"/>
</dbReference>
<dbReference type="GO" id="GO:0008270">
    <property type="term" value="F:zinc ion binding"/>
    <property type="evidence" value="ECO:0007669"/>
    <property type="project" value="UniProtKB-KW"/>
</dbReference>
<keyword evidence="5" id="KW-1185">Reference proteome</keyword>
<protein>
    <recommendedName>
        <fullName evidence="3">CCHC-type domain-containing protein</fullName>
    </recommendedName>
</protein>
<organism evidence="4 5">
    <name type="scientific">Camellia sinensis</name>
    <name type="common">Tea plant</name>
    <name type="synonym">Thea sinensis</name>
    <dbReference type="NCBI Taxonomy" id="4442"/>
    <lineage>
        <taxon>Eukaryota</taxon>
        <taxon>Viridiplantae</taxon>
        <taxon>Streptophyta</taxon>
        <taxon>Embryophyta</taxon>
        <taxon>Tracheophyta</taxon>
        <taxon>Spermatophyta</taxon>
        <taxon>Magnoliopsida</taxon>
        <taxon>eudicotyledons</taxon>
        <taxon>Gunneridae</taxon>
        <taxon>Pentapetalae</taxon>
        <taxon>asterids</taxon>
        <taxon>Ericales</taxon>
        <taxon>Theaceae</taxon>
        <taxon>Camellia</taxon>
    </lineage>
</organism>
<dbReference type="Proteomes" id="UP000593564">
    <property type="component" value="Unassembled WGS sequence"/>
</dbReference>
<feature type="region of interest" description="Disordered" evidence="2">
    <location>
        <begin position="405"/>
        <end position="448"/>
    </location>
</feature>
<dbReference type="GO" id="GO:0006508">
    <property type="term" value="P:proteolysis"/>
    <property type="evidence" value="ECO:0007669"/>
    <property type="project" value="InterPro"/>
</dbReference>
<feature type="compositionally biased region" description="Polar residues" evidence="2">
    <location>
        <begin position="309"/>
        <end position="324"/>
    </location>
</feature>
<evidence type="ECO:0000256" key="1">
    <source>
        <dbReference type="PROSITE-ProRule" id="PRU00047"/>
    </source>
</evidence>
<dbReference type="InterPro" id="IPR001969">
    <property type="entry name" value="Aspartic_peptidase_AS"/>
</dbReference>
<evidence type="ECO:0000259" key="3">
    <source>
        <dbReference type="PROSITE" id="PS50158"/>
    </source>
</evidence>
<dbReference type="EMBL" id="JACBKZ010000014">
    <property type="protein sequence ID" value="KAF5934357.1"/>
    <property type="molecule type" value="Genomic_DNA"/>
</dbReference>
<dbReference type="SMART" id="SM00343">
    <property type="entry name" value="ZnF_C2HC"/>
    <property type="match status" value="2"/>
</dbReference>
<reference evidence="5" key="1">
    <citation type="journal article" date="2020" name="Nat. Commun.">
        <title>Genome assembly of wild tea tree DASZ reveals pedigree and selection history of tea varieties.</title>
        <authorList>
            <person name="Zhang W."/>
            <person name="Zhang Y."/>
            <person name="Qiu H."/>
            <person name="Guo Y."/>
            <person name="Wan H."/>
            <person name="Zhang X."/>
            <person name="Scossa F."/>
            <person name="Alseekh S."/>
            <person name="Zhang Q."/>
            <person name="Wang P."/>
            <person name="Xu L."/>
            <person name="Schmidt M.H."/>
            <person name="Jia X."/>
            <person name="Li D."/>
            <person name="Zhu A."/>
            <person name="Guo F."/>
            <person name="Chen W."/>
            <person name="Ni D."/>
            <person name="Usadel B."/>
            <person name="Fernie A.R."/>
            <person name="Wen W."/>
        </authorList>
    </citation>
    <scope>NUCLEOTIDE SEQUENCE [LARGE SCALE GENOMIC DNA]</scope>
    <source>
        <strain evidence="5">cv. G240</strain>
    </source>
</reference>
<feature type="domain" description="CCHC-type" evidence="3">
    <location>
        <begin position="340"/>
        <end position="355"/>
    </location>
</feature>
<dbReference type="SUPFAM" id="SSF57756">
    <property type="entry name" value="Retrovirus zinc finger-like domains"/>
    <property type="match status" value="1"/>
</dbReference>
<dbReference type="GO" id="GO:0003676">
    <property type="term" value="F:nucleic acid binding"/>
    <property type="evidence" value="ECO:0007669"/>
    <property type="project" value="InterPro"/>
</dbReference>
<feature type="domain" description="CCHC-type" evidence="3">
    <location>
        <begin position="382"/>
        <end position="397"/>
    </location>
</feature>
<dbReference type="PROSITE" id="PS00141">
    <property type="entry name" value="ASP_PROTEASE"/>
    <property type="match status" value="1"/>
</dbReference>
<feature type="region of interest" description="Disordered" evidence="2">
    <location>
        <begin position="285"/>
        <end position="332"/>
    </location>
</feature>
<dbReference type="GO" id="GO:0004190">
    <property type="term" value="F:aspartic-type endopeptidase activity"/>
    <property type="evidence" value="ECO:0007669"/>
    <property type="project" value="InterPro"/>
</dbReference>
<sequence length="652" mass="70669">MEENFVVRSSVVLAARAGLSECRSSVGLGARAEAWFCKSAGRVHSALEREVGRSTGSLGVAARAGNNCFGLSVEDSRDCCRQCMMIRMSGRGRGARRGRPARQEVPLQGEIPAVQEGVGQANVAEPVGQQAMGALAREIAGALGVLRAGNRAAETGPSFLKREFFRCNPDEFIGDPKEPLKADEWLEQTTKTFEMLGIEDGALKVTLASFQLKGDAGQWWKYEKARVGGTWEAFAPELVASEERRCYEFERKLRRGLKLRVGGSYIREYRHLVDAAAHMELMMQEEDEGQRGSKRSQDSQSDGRRQRGYNPQQSQGAVSRSTFPVPSGGSGRGNQGEFTCYKCGQLGHKVSVCPQKGGGQKAASSSARLQSQSLGRGQLLTCYQCGQPGHMKRFCPQLSATSGASGSGQTQGFQPAQSVQASRANPGVSSSQSVQQSFAPRGEQVDQGPTGRVYAVTAQDLVPAPSVVRGTFLFCNSVANVLIDTGASHSFVSAAFASVLELELAQLASPICVVSPLGGELILKQGVRGCDIEVADYRLPFPFVVMPMKGFDVILGMDWLSSYRVVIDCYRQRVTLRTLSGEWFHFLGDRVGSVLPPGYDSRGRSELSSLLASFESGESGESGETRLCYRGWFVSIRMSFPKILLVCHLTER</sequence>
<dbReference type="InterPro" id="IPR001878">
    <property type="entry name" value="Znf_CCHC"/>
</dbReference>
<dbReference type="InterPro" id="IPR036875">
    <property type="entry name" value="Znf_CCHC_sf"/>
</dbReference>
<gene>
    <name evidence="4" type="ORF">HYC85_030528</name>
</gene>
<accession>A0A7J7G1M0</accession>
<dbReference type="PROSITE" id="PS50158">
    <property type="entry name" value="ZF_CCHC"/>
    <property type="match status" value="2"/>
</dbReference>
<comment type="caution">
    <text evidence="4">The sequence shown here is derived from an EMBL/GenBank/DDBJ whole genome shotgun (WGS) entry which is preliminary data.</text>
</comment>
<dbReference type="Gene3D" id="4.10.60.10">
    <property type="entry name" value="Zinc finger, CCHC-type"/>
    <property type="match status" value="1"/>
</dbReference>
<proteinExistence type="predicted"/>
<dbReference type="AlphaFoldDB" id="A0A7J7G1M0"/>
<feature type="compositionally biased region" description="Basic and acidic residues" evidence="2">
    <location>
        <begin position="289"/>
        <end position="305"/>
    </location>
</feature>
<name>A0A7J7G1M0_CAMSI</name>
<dbReference type="PANTHER" id="PTHR15503:SF42">
    <property type="entry name" value="ZINC FINGER, CCHC-TYPE, RETROTRANSPOSON GAG DOMAIN, ASPARTIC PEPTIDASE DOMAIN PROTEIN-RELATED"/>
    <property type="match status" value="1"/>
</dbReference>
<dbReference type="CDD" id="cd00303">
    <property type="entry name" value="retropepsin_like"/>
    <property type="match status" value="1"/>
</dbReference>
<evidence type="ECO:0000313" key="4">
    <source>
        <dbReference type="EMBL" id="KAF5934357.1"/>
    </source>
</evidence>
<evidence type="ECO:0000313" key="5">
    <source>
        <dbReference type="Proteomes" id="UP000593564"/>
    </source>
</evidence>
<reference evidence="4 5" key="2">
    <citation type="submission" date="2020-07" db="EMBL/GenBank/DDBJ databases">
        <title>Genome assembly of wild tea tree DASZ reveals pedigree and selection history of tea varieties.</title>
        <authorList>
            <person name="Zhang W."/>
        </authorList>
    </citation>
    <scope>NUCLEOTIDE SEQUENCE [LARGE SCALE GENOMIC DNA]</scope>
    <source>
        <strain evidence="5">cv. G240</strain>
        <tissue evidence="4">Leaf</tissue>
    </source>
</reference>
<feature type="compositionally biased region" description="Polar residues" evidence="2">
    <location>
        <begin position="413"/>
        <end position="423"/>
    </location>
</feature>
<dbReference type="InterPro" id="IPR032567">
    <property type="entry name" value="RTL1-rel"/>
</dbReference>
<keyword evidence="1" id="KW-0479">Metal-binding</keyword>
<dbReference type="PANTHER" id="PTHR15503">
    <property type="entry name" value="LDOC1 RELATED"/>
    <property type="match status" value="1"/>
</dbReference>
<dbReference type="SUPFAM" id="SSF50630">
    <property type="entry name" value="Acid proteases"/>
    <property type="match status" value="1"/>
</dbReference>
<keyword evidence="1" id="KW-0862">Zinc</keyword>
<dbReference type="Pfam" id="PF08284">
    <property type="entry name" value="RVP_2"/>
    <property type="match status" value="1"/>
</dbReference>
<feature type="compositionally biased region" description="Low complexity" evidence="2">
    <location>
        <begin position="428"/>
        <end position="437"/>
    </location>
</feature>
<keyword evidence="1" id="KW-0863">Zinc-finger</keyword>
<dbReference type="InterPro" id="IPR021109">
    <property type="entry name" value="Peptidase_aspartic_dom_sf"/>
</dbReference>
<evidence type="ECO:0000256" key="2">
    <source>
        <dbReference type="SAM" id="MobiDB-lite"/>
    </source>
</evidence>
<dbReference type="Pfam" id="PF00098">
    <property type="entry name" value="zf-CCHC"/>
    <property type="match status" value="2"/>
</dbReference>